<organism evidence="5 6">
    <name type="scientific">Roseibium aggregatum</name>
    <dbReference type="NCBI Taxonomy" id="187304"/>
    <lineage>
        <taxon>Bacteria</taxon>
        <taxon>Pseudomonadati</taxon>
        <taxon>Pseudomonadota</taxon>
        <taxon>Alphaproteobacteria</taxon>
        <taxon>Hyphomicrobiales</taxon>
        <taxon>Stappiaceae</taxon>
        <taxon>Roseibium</taxon>
    </lineage>
</organism>
<dbReference type="Gene3D" id="1.20.120.530">
    <property type="entry name" value="GntR ligand-binding domain-like"/>
    <property type="match status" value="1"/>
</dbReference>
<dbReference type="InterPro" id="IPR011711">
    <property type="entry name" value="GntR_C"/>
</dbReference>
<dbReference type="PROSITE" id="PS50949">
    <property type="entry name" value="HTH_GNTR"/>
    <property type="match status" value="1"/>
</dbReference>
<evidence type="ECO:0000313" key="6">
    <source>
        <dbReference type="Proteomes" id="UP000598467"/>
    </source>
</evidence>
<dbReference type="EMBL" id="JABFCZ010000004">
    <property type="protein sequence ID" value="MBD1545431.1"/>
    <property type="molecule type" value="Genomic_DNA"/>
</dbReference>
<dbReference type="Proteomes" id="UP000598467">
    <property type="component" value="Unassembled WGS sequence"/>
</dbReference>
<keyword evidence="2" id="KW-0238">DNA-binding</keyword>
<dbReference type="GO" id="GO:0003700">
    <property type="term" value="F:DNA-binding transcription factor activity"/>
    <property type="evidence" value="ECO:0007669"/>
    <property type="project" value="InterPro"/>
</dbReference>
<dbReference type="PANTHER" id="PTHR43537:SF50">
    <property type="entry name" value="TRANSCRIPTIONAL REGULATORY PROTEIN"/>
    <property type="match status" value="1"/>
</dbReference>
<evidence type="ECO:0000259" key="4">
    <source>
        <dbReference type="PROSITE" id="PS50949"/>
    </source>
</evidence>
<evidence type="ECO:0000256" key="1">
    <source>
        <dbReference type="ARBA" id="ARBA00023015"/>
    </source>
</evidence>
<dbReference type="Pfam" id="PF07729">
    <property type="entry name" value="FCD"/>
    <property type="match status" value="1"/>
</dbReference>
<dbReference type="CDD" id="cd07377">
    <property type="entry name" value="WHTH_GntR"/>
    <property type="match status" value="1"/>
</dbReference>
<dbReference type="InterPro" id="IPR008920">
    <property type="entry name" value="TF_FadR/GntR_C"/>
</dbReference>
<evidence type="ECO:0000256" key="2">
    <source>
        <dbReference type="ARBA" id="ARBA00023125"/>
    </source>
</evidence>
<reference evidence="5" key="1">
    <citation type="submission" date="2020-05" db="EMBL/GenBank/DDBJ databases">
        <title>Identification of trans-AT polyketide cluster in two marine bacteria, producers of a novel glutaramide-containing polyketide sesbanimide D and analogs.</title>
        <authorList>
            <person name="Kacar D."/>
            <person name="Rodriguez P."/>
            <person name="Canedo L."/>
            <person name="Gonzalez E."/>
            <person name="Galan B."/>
            <person name="De La Calle F."/>
            <person name="Garcia J.L."/>
        </authorList>
    </citation>
    <scope>NUCLEOTIDE SEQUENCE</scope>
    <source>
        <strain evidence="5">PHM038</strain>
    </source>
</reference>
<protein>
    <submittedName>
        <fullName evidence="5">GntR family transcriptional regulator</fullName>
    </submittedName>
</protein>
<dbReference type="PRINTS" id="PR00035">
    <property type="entry name" value="HTHGNTR"/>
</dbReference>
<dbReference type="RefSeq" id="WP_190290104.1">
    <property type="nucleotide sequence ID" value="NZ_JABFCZ010000004.1"/>
</dbReference>
<evidence type="ECO:0000313" key="5">
    <source>
        <dbReference type="EMBL" id="MBD1545431.1"/>
    </source>
</evidence>
<name>A0A926NW22_9HYPH</name>
<dbReference type="SUPFAM" id="SSF46785">
    <property type="entry name" value="Winged helix' DNA-binding domain"/>
    <property type="match status" value="1"/>
</dbReference>
<comment type="caution">
    <text evidence="5">The sequence shown here is derived from an EMBL/GenBank/DDBJ whole genome shotgun (WGS) entry which is preliminary data.</text>
</comment>
<evidence type="ECO:0000256" key="3">
    <source>
        <dbReference type="ARBA" id="ARBA00023163"/>
    </source>
</evidence>
<dbReference type="Pfam" id="PF00392">
    <property type="entry name" value="GntR"/>
    <property type="match status" value="1"/>
</dbReference>
<dbReference type="PANTHER" id="PTHR43537">
    <property type="entry name" value="TRANSCRIPTIONAL REGULATOR, GNTR FAMILY"/>
    <property type="match status" value="1"/>
</dbReference>
<dbReference type="InterPro" id="IPR036390">
    <property type="entry name" value="WH_DNA-bd_sf"/>
</dbReference>
<dbReference type="SMART" id="SM00345">
    <property type="entry name" value="HTH_GNTR"/>
    <property type="match status" value="1"/>
</dbReference>
<keyword evidence="1" id="KW-0805">Transcription regulation</keyword>
<gene>
    <name evidence="5" type="ORF">HK439_04105</name>
</gene>
<sequence length="230" mass="25449">MKPIEQPKSLMEATAEQIRDAIVSGELPLGSKLSEQRLADIFGVSRSPVRDALAALQTEGLVNISAKRGSFVFTPDLKEVDDLCEYRAVLEAAALRMALARNPEALIAGLSKSVTDMQAALEKQDVRRYTRGDLQFHKAIIDACGNRSIAQAYERTISPVMALRTHLFTIMNATLDRSLEEHAALLEACRVGKTEEAMRLLEEHVGHLVDAFRTALAEQEAEPPRRTARR</sequence>
<accession>A0A926NW22</accession>
<dbReference type="InterPro" id="IPR000524">
    <property type="entry name" value="Tscrpt_reg_HTH_GntR"/>
</dbReference>
<dbReference type="SUPFAM" id="SSF48008">
    <property type="entry name" value="GntR ligand-binding domain-like"/>
    <property type="match status" value="1"/>
</dbReference>
<dbReference type="AlphaFoldDB" id="A0A926NW22"/>
<dbReference type="Gene3D" id="1.10.10.10">
    <property type="entry name" value="Winged helix-like DNA-binding domain superfamily/Winged helix DNA-binding domain"/>
    <property type="match status" value="1"/>
</dbReference>
<dbReference type="InterPro" id="IPR036388">
    <property type="entry name" value="WH-like_DNA-bd_sf"/>
</dbReference>
<dbReference type="SMART" id="SM00895">
    <property type="entry name" value="FCD"/>
    <property type="match status" value="1"/>
</dbReference>
<proteinExistence type="predicted"/>
<feature type="domain" description="HTH gntR-type" evidence="4">
    <location>
        <begin position="8"/>
        <end position="75"/>
    </location>
</feature>
<dbReference type="GO" id="GO:0003677">
    <property type="term" value="F:DNA binding"/>
    <property type="evidence" value="ECO:0007669"/>
    <property type="project" value="UniProtKB-KW"/>
</dbReference>
<keyword evidence="3" id="KW-0804">Transcription</keyword>